<dbReference type="RefSeq" id="WP_090699765.1">
    <property type="nucleotide sequence ID" value="NZ_FNHH01000003.1"/>
</dbReference>
<dbReference type="InterPro" id="IPR005183">
    <property type="entry name" value="DUF305_CopM-like"/>
</dbReference>
<gene>
    <name evidence="2" type="ORF">SAMN05421813_10394</name>
</gene>
<dbReference type="InterPro" id="IPR012347">
    <property type="entry name" value="Ferritin-like"/>
</dbReference>
<proteinExistence type="predicted"/>
<dbReference type="Gene3D" id="1.20.1260.10">
    <property type="match status" value="2"/>
</dbReference>
<keyword evidence="3" id="KW-1185">Reference proteome</keyword>
<name>A0A1G9NMB7_9SPHI</name>
<evidence type="ECO:0000313" key="3">
    <source>
        <dbReference type="Proteomes" id="UP000199226"/>
    </source>
</evidence>
<sequence>MKNTIKIIAVVGLILFTQACSKDDDNKIKVQDHDQNQMMSIMHSMMTKMMAMPMSKDPDDDFAMMMKMHHQGAIDMSSAELKNGDDPKMKEIAQKIIDAQKAEIVQLETFLAVHNPHMMSMEFTDQMMKEMEKSGRQADLQVINGDIDHDFAMLMIGHHHAAIENSRLELIYGHDASMKTMAQKIIDAQQAEIKELQEWLLSDGK</sequence>
<accession>A0A1G9NMB7</accession>
<protein>
    <submittedName>
        <fullName evidence="2">Uncharacterized conserved protein, DUF305 family</fullName>
    </submittedName>
</protein>
<dbReference type="PANTHER" id="PTHR36933:SF1">
    <property type="entry name" value="SLL0788 PROTEIN"/>
    <property type="match status" value="1"/>
</dbReference>
<feature type="domain" description="DUF305" evidence="1">
    <location>
        <begin position="59"/>
        <end position="200"/>
    </location>
</feature>
<dbReference type="STRING" id="990371.SAMN05421813_10394"/>
<dbReference type="PROSITE" id="PS51257">
    <property type="entry name" value="PROKAR_LIPOPROTEIN"/>
    <property type="match status" value="1"/>
</dbReference>
<dbReference type="PANTHER" id="PTHR36933">
    <property type="entry name" value="SLL0788 PROTEIN"/>
    <property type="match status" value="1"/>
</dbReference>
<dbReference type="EMBL" id="FNHH01000003">
    <property type="protein sequence ID" value="SDL87530.1"/>
    <property type="molecule type" value="Genomic_DNA"/>
</dbReference>
<dbReference type="Proteomes" id="UP000199226">
    <property type="component" value="Unassembled WGS sequence"/>
</dbReference>
<reference evidence="3" key="1">
    <citation type="submission" date="2016-10" db="EMBL/GenBank/DDBJ databases">
        <authorList>
            <person name="Varghese N."/>
            <person name="Submissions S."/>
        </authorList>
    </citation>
    <scope>NUCLEOTIDE SEQUENCE [LARGE SCALE GENOMIC DNA]</scope>
    <source>
        <strain evidence="3">DSM 24536</strain>
    </source>
</reference>
<dbReference type="AlphaFoldDB" id="A0A1G9NMB7"/>
<dbReference type="OrthoDB" id="8603558at2"/>
<evidence type="ECO:0000259" key="1">
    <source>
        <dbReference type="Pfam" id="PF03713"/>
    </source>
</evidence>
<evidence type="ECO:0000313" key="2">
    <source>
        <dbReference type="EMBL" id="SDL87530.1"/>
    </source>
</evidence>
<dbReference type="Pfam" id="PF03713">
    <property type="entry name" value="DUF305"/>
    <property type="match status" value="1"/>
</dbReference>
<organism evidence="2 3">
    <name type="scientific">Daejeonella rubra</name>
    <dbReference type="NCBI Taxonomy" id="990371"/>
    <lineage>
        <taxon>Bacteria</taxon>
        <taxon>Pseudomonadati</taxon>
        <taxon>Bacteroidota</taxon>
        <taxon>Sphingobacteriia</taxon>
        <taxon>Sphingobacteriales</taxon>
        <taxon>Sphingobacteriaceae</taxon>
        <taxon>Daejeonella</taxon>
    </lineage>
</organism>